<dbReference type="OrthoDB" id="1094117at2"/>
<dbReference type="Proteomes" id="UP000297861">
    <property type="component" value="Unassembled WGS sequence"/>
</dbReference>
<comment type="caution">
    <text evidence="1">The sequence shown here is derived from an EMBL/GenBank/DDBJ whole genome shotgun (WGS) entry which is preliminary data.</text>
</comment>
<evidence type="ECO:0000313" key="1">
    <source>
        <dbReference type="EMBL" id="TFD92756.1"/>
    </source>
</evidence>
<accession>A0A4Y8KTW6</accession>
<sequence>MNNTQEQFDKFSKIYGRIKNNPIYFIELYYNIVHPDEKIELTDEEKQELFDKHRGIPFFGADDNYNGFMKFQERVKKLKEEGYKDWEIF</sequence>
<dbReference type="EMBL" id="SOML01000016">
    <property type="protein sequence ID" value="TFD92756.1"/>
    <property type="molecule type" value="Genomic_DNA"/>
</dbReference>
<protein>
    <submittedName>
        <fullName evidence="1">Uncharacterized protein</fullName>
    </submittedName>
</protein>
<reference evidence="1 2" key="1">
    <citation type="submission" date="2019-03" db="EMBL/GenBank/DDBJ databases">
        <title>San Antonio Military Medical Center submission to MRSN (WRAIR), pending publication.</title>
        <authorList>
            <person name="Blyth D.M."/>
            <person name="Mccarthy S.L."/>
            <person name="Schall S.E."/>
            <person name="Stam J.A."/>
            <person name="Ong A.C."/>
            <person name="Mcgann P.T."/>
        </authorList>
    </citation>
    <scope>NUCLEOTIDE SEQUENCE [LARGE SCALE GENOMIC DNA]</scope>
    <source>
        <strain evidence="1 2">MRSN571793</strain>
    </source>
</reference>
<organism evidence="1 2">
    <name type="scientific">Dysgonomonas capnocytophagoides</name>
    <dbReference type="NCBI Taxonomy" id="45254"/>
    <lineage>
        <taxon>Bacteria</taxon>
        <taxon>Pseudomonadati</taxon>
        <taxon>Bacteroidota</taxon>
        <taxon>Bacteroidia</taxon>
        <taxon>Bacteroidales</taxon>
        <taxon>Dysgonomonadaceae</taxon>
        <taxon>Dysgonomonas</taxon>
    </lineage>
</organism>
<name>A0A4Y8KTW6_9BACT</name>
<keyword evidence="2" id="KW-1185">Reference proteome</keyword>
<evidence type="ECO:0000313" key="2">
    <source>
        <dbReference type="Proteomes" id="UP000297861"/>
    </source>
</evidence>
<dbReference type="AlphaFoldDB" id="A0A4Y8KTW6"/>
<dbReference type="RefSeq" id="WP_134437443.1">
    <property type="nucleotide sequence ID" value="NZ_SOML01000016.1"/>
</dbReference>
<proteinExistence type="predicted"/>
<gene>
    <name evidence="1" type="ORF">E2605_18095</name>
</gene>